<sequence>MGEKMHIEAGERHAAGGVGPVEVATTTSKALRGIIYHNLTIRMLKGLPLTALLKNK</sequence>
<gene>
    <name evidence="1" type="ORF">LC603019_00956</name>
</gene>
<dbReference type="RefSeq" id="WP_158408646.1">
    <property type="nucleotide sequence ID" value="NZ_CAJPTR010000029.1"/>
</dbReference>
<organism evidence="1 2">
    <name type="scientific">Lawsonella clevelandensis</name>
    <dbReference type="NCBI Taxonomy" id="1528099"/>
    <lineage>
        <taxon>Bacteria</taxon>
        <taxon>Bacillati</taxon>
        <taxon>Actinomycetota</taxon>
        <taxon>Actinomycetes</taxon>
        <taxon>Mycobacteriales</taxon>
        <taxon>Lawsonellaceae</taxon>
        <taxon>Lawsonella</taxon>
    </lineage>
</organism>
<keyword evidence="2" id="KW-1185">Reference proteome</keyword>
<evidence type="ECO:0000313" key="2">
    <source>
        <dbReference type="Proteomes" id="UP000324288"/>
    </source>
</evidence>
<evidence type="ECO:0000313" key="1">
    <source>
        <dbReference type="EMBL" id="VHO00718.1"/>
    </source>
</evidence>
<proteinExistence type="predicted"/>
<accession>A0A5E3ZX96</accession>
<protein>
    <submittedName>
        <fullName evidence="1">Uncharacterized protein</fullName>
    </submittedName>
</protein>
<dbReference type="AlphaFoldDB" id="A0A5E3ZX96"/>
<dbReference type="GeneID" id="84895596"/>
<reference evidence="1 2" key="1">
    <citation type="submission" date="2019-04" db="EMBL/GenBank/DDBJ databases">
        <authorList>
            <person name="Seth-Smith MB H."/>
            <person name="Seth-Smith H."/>
        </authorList>
    </citation>
    <scope>NUCLEOTIDE SEQUENCE [LARGE SCALE GENOMIC DNA]</scope>
    <source>
        <strain evidence="1">USB-603019</strain>
    </source>
</reference>
<dbReference type="EMBL" id="LR584267">
    <property type="protein sequence ID" value="VHO00718.1"/>
    <property type="molecule type" value="Genomic_DNA"/>
</dbReference>
<dbReference type="Proteomes" id="UP000324288">
    <property type="component" value="Chromosome"/>
</dbReference>
<name>A0A5E3ZX96_9ACTN</name>